<gene>
    <name evidence="2" type="primary">LOC142163115</name>
</gene>
<keyword evidence="1" id="KW-1185">Reference proteome</keyword>
<evidence type="ECO:0000313" key="2">
    <source>
        <dbReference type="RefSeq" id="XP_075076469.1"/>
    </source>
</evidence>
<accession>A0AC58RUR7</accession>
<dbReference type="RefSeq" id="XP_075076469.1">
    <property type="nucleotide sequence ID" value="XM_075220368.1"/>
</dbReference>
<sequence length="668" mass="75152">MDQMHQELKEDMDRKQIELVQLVSALKSSFDGMHLHQQAKDGSSTSTERTHAIATGGVKEELVNPIMMHKPKSLSKTYRLARLAEATLAANAQIMKHLSAHPTVLNSQQLALPPSTIPNPRSRRMISPEEMQAKRAQGLCYFCNNKYRPGHRCSLPKQIFIMDLEYTEGNIEEDPVKSEGTSPTKEWTVPDRDPLFFSLCALSGLKGAQTIHVIDYSNKRPIQILLDGGSTHNFIDAESTQRLGCHISPTKLGFVSFGNNTMEATSGVVRDFQWMLQGTTYTSDMIVFHVGKYDLVLGALWMKTLGPVTMDYTELTMSFNYQGKHHVLKGVTEDYKLSSSKAINKGCSEEVQFFTLQVVSPTTMVECANHLNALHLPVEESLPDTLKNLLEQYSSMKKDIIEKLVLEMLHHGVIRYSNSLFSSPMVLVGKKDGSWRLCVDYRELNQYTIKDKFPISIIDDLLDELTRATVFSKIYLRVAKVEYLGHFISAVGVSTDPKKILVVQQWPALTTALVLALPNYSASFVVETNASGIGIGAVLMQEVHPVAFISKGLAPRNAALSVYERELLAHVFVVSKWSYYLMGQHFIIRTNRKAVKYLLKQKIHTDSQIQWIAKLLPFDFEILYKKGRENIVADSLSRVQRAELMSLLVSSVSTELWEEITASWSSDP</sequence>
<reference evidence="2" key="2">
    <citation type="submission" date="2025-08" db="UniProtKB">
        <authorList>
            <consortium name="RefSeq"/>
        </authorList>
    </citation>
    <scope>IDENTIFICATION</scope>
    <source>
        <tissue evidence="2">Leaf</tissue>
    </source>
</reference>
<organism evidence="1 2">
    <name type="scientific">Nicotiana tabacum</name>
    <name type="common">Common tobacco</name>
    <dbReference type="NCBI Taxonomy" id="4097"/>
    <lineage>
        <taxon>Eukaryota</taxon>
        <taxon>Viridiplantae</taxon>
        <taxon>Streptophyta</taxon>
        <taxon>Embryophyta</taxon>
        <taxon>Tracheophyta</taxon>
        <taxon>Spermatophyta</taxon>
        <taxon>Magnoliopsida</taxon>
        <taxon>eudicotyledons</taxon>
        <taxon>Gunneridae</taxon>
        <taxon>Pentapetalae</taxon>
        <taxon>asterids</taxon>
        <taxon>lamiids</taxon>
        <taxon>Solanales</taxon>
        <taxon>Solanaceae</taxon>
        <taxon>Nicotianoideae</taxon>
        <taxon>Nicotianeae</taxon>
        <taxon>Nicotiana</taxon>
    </lineage>
</organism>
<name>A0AC58RUR7_TOBAC</name>
<proteinExistence type="predicted"/>
<protein>
    <submittedName>
        <fullName evidence="2">Uncharacterized protein LOC142163115</fullName>
    </submittedName>
</protein>
<dbReference type="Proteomes" id="UP000790787">
    <property type="component" value="Chromosome 8"/>
</dbReference>
<reference evidence="1" key="1">
    <citation type="journal article" date="2014" name="Nat. Commun.">
        <title>The tobacco genome sequence and its comparison with those of tomato and potato.</title>
        <authorList>
            <person name="Sierro N."/>
            <person name="Battey J.N."/>
            <person name="Ouadi S."/>
            <person name="Bakaher N."/>
            <person name="Bovet L."/>
            <person name="Willig A."/>
            <person name="Goepfert S."/>
            <person name="Peitsch M.C."/>
            <person name="Ivanov N.V."/>
        </authorList>
    </citation>
    <scope>NUCLEOTIDE SEQUENCE [LARGE SCALE GENOMIC DNA]</scope>
</reference>
<evidence type="ECO:0000313" key="1">
    <source>
        <dbReference type="Proteomes" id="UP000790787"/>
    </source>
</evidence>